<gene>
    <name evidence="2" type="ORF">P3W85_15355</name>
</gene>
<evidence type="ECO:0000256" key="1">
    <source>
        <dbReference type="ARBA" id="ARBA00009759"/>
    </source>
</evidence>
<dbReference type="EMBL" id="JARJLM010000262">
    <property type="protein sequence ID" value="MDF3834319.1"/>
    <property type="molecule type" value="Genomic_DNA"/>
</dbReference>
<dbReference type="Gene3D" id="3.30.540.10">
    <property type="entry name" value="Fructose-1,6-Bisphosphatase, subunit A, domain 1"/>
    <property type="match status" value="1"/>
</dbReference>
<evidence type="ECO:0000313" key="2">
    <source>
        <dbReference type="EMBL" id="MDF3834319.1"/>
    </source>
</evidence>
<dbReference type="SUPFAM" id="SSF56655">
    <property type="entry name" value="Carbohydrate phosphatase"/>
    <property type="match status" value="1"/>
</dbReference>
<keyword evidence="3" id="KW-1185">Reference proteome</keyword>
<dbReference type="Gene3D" id="3.40.190.80">
    <property type="match status" value="1"/>
</dbReference>
<proteinExistence type="inferred from homology"/>
<comment type="caution">
    <text evidence="2">The sequence shown here is derived from an EMBL/GenBank/DDBJ whole genome shotgun (WGS) entry which is preliminary data.</text>
</comment>
<name>A0ABT6ANW8_9BURK</name>
<organism evidence="2 3">
    <name type="scientific">Cupriavidus basilensis</name>
    <dbReference type="NCBI Taxonomy" id="68895"/>
    <lineage>
        <taxon>Bacteria</taxon>
        <taxon>Pseudomonadati</taxon>
        <taxon>Pseudomonadota</taxon>
        <taxon>Betaproteobacteria</taxon>
        <taxon>Burkholderiales</taxon>
        <taxon>Burkholderiaceae</taxon>
        <taxon>Cupriavidus</taxon>
    </lineage>
</organism>
<sequence length="283" mass="30024">MNARSDTPTLPARFGQPLAAVLDTLTALLAEQGRRLRAQQPRGAPADFEALRVAFDHHSGAVGKVLKQTLLERWPEIPFSDKELESGTRQAPEYADAYWVCDPIDGALHYLSGMPGWTIALCLVVQGKPALSLVHDPATGRTYRAVAGQGADCDGQPLRVNARGRLAPAMIATAHPNWPGQAREDTADFLSRFGRLLPQVFGLRAYGPTSLLLALVAGGAIDGYWECGQDYYDWLPGALLVSEAGGTVTALDGKPFGWGCQGIVAAGPAMHGVLGAALKGEDA</sequence>
<dbReference type="PRINTS" id="PR01959">
    <property type="entry name" value="SBIMPHPHTASE"/>
</dbReference>
<dbReference type="PRINTS" id="PR00377">
    <property type="entry name" value="IMPHPHTASES"/>
</dbReference>
<dbReference type="InterPro" id="IPR000760">
    <property type="entry name" value="Inositol_monophosphatase-like"/>
</dbReference>
<dbReference type="InterPro" id="IPR022337">
    <property type="entry name" value="Inositol_monophosphatase_SuhB"/>
</dbReference>
<accession>A0ABT6ANW8</accession>
<dbReference type="Pfam" id="PF00459">
    <property type="entry name" value="Inositol_P"/>
    <property type="match status" value="1"/>
</dbReference>
<dbReference type="Proteomes" id="UP001216674">
    <property type="component" value="Unassembled WGS sequence"/>
</dbReference>
<protein>
    <submittedName>
        <fullName evidence="2">Inositol monophosphatase family protein</fullName>
    </submittedName>
</protein>
<evidence type="ECO:0000313" key="3">
    <source>
        <dbReference type="Proteomes" id="UP001216674"/>
    </source>
</evidence>
<dbReference type="RefSeq" id="WP_276265428.1">
    <property type="nucleotide sequence ID" value="NZ_JARJLM010000262.1"/>
</dbReference>
<dbReference type="PANTHER" id="PTHR20854:SF4">
    <property type="entry name" value="INOSITOL-1-MONOPHOSPHATASE-RELATED"/>
    <property type="match status" value="1"/>
</dbReference>
<dbReference type="PANTHER" id="PTHR20854">
    <property type="entry name" value="INOSITOL MONOPHOSPHATASE"/>
    <property type="match status" value="1"/>
</dbReference>
<reference evidence="2 3" key="1">
    <citation type="submission" date="2023-03" db="EMBL/GenBank/DDBJ databases">
        <title>Draft assemblies of triclosan tolerant bacteria isolated from returned activated sludge.</title>
        <authorList>
            <person name="Van Hamelsveld S."/>
        </authorList>
    </citation>
    <scope>NUCLEOTIDE SEQUENCE [LARGE SCALE GENOMIC DNA]</scope>
    <source>
        <strain evidence="2 3">GW210010_S58</strain>
    </source>
</reference>
<comment type="similarity">
    <text evidence="1">Belongs to the inositol monophosphatase superfamily.</text>
</comment>